<reference evidence="2 3" key="1">
    <citation type="submission" date="2018-11" db="EMBL/GenBank/DDBJ databases">
        <authorList>
            <consortium name="Pathogen Informatics"/>
        </authorList>
    </citation>
    <scope>NUCLEOTIDE SEQUENCE [LARGE SCALE GENOMIC DNA]</scope>
    <source>
        <strain>Denwood</strain>
        <strain evidence="3">Zambia</strain>
    </source>
</reference>
<protein>
    <submittedName>
        <fullName evidence="2">Uncharacterized protein</fullName>
    </submittedName>
</protein>
<keyword evidence="3" id="KW-1185">Reference proteome</keyword>
<feature type="compositionally biased region" description="Polar residues" evidence="1">
    <location>
        <begin position="1"/>
        <end position="10"/>
    </location>
</feature>
<gene>
    <name evidence="2" type="ORF">SMTD_LOCUS20739</name>
</gene>
<evidence type="ECO:0000256" key="1">
    <source>
        <dbReference type="SAM" id="MobiDB-lite"/>
    </source>
</evidence>
<dbReference type="Proteomes" id="UP000269396">
    <property type="component" value="Unassembled WGS sequence"/>
</dbReference>
<sequence length="73" mass="8011">MVEPTGTSVPANMAQLGHHDRQARPPRQGSSFGRVQACPLLCLTLHVQPDNFVKRNTCASDHCRLFTSVHSEA</sequence>
<feature type="region of interest" description="Disordered" evidence="1">
    <location>
        <begin position="1"/>
        <end position="31"/>
    </location>
</feature>
<evidence type="ECO:0000313" key="2">
    <source>
        <dbReference type="EMBL" id="VDP83259.1"/>
    </source>
</evidence>
<evidence type="ECO:0000313" key="3">
    <source>
        <dbReference type="Proteomes" id="UP000269396"/>
    </source>
</evidence>
<organism evidence="2 3">
    <name type="scientific">Schistosoma mattheei</name>
    <dbReference type="NCBI Taxonomy" id="31246"/>
    <lineage>
        <taxon>Eukaryota</taxon>
        <taxon>Metazoa</taxon>
        <taxon>Spiralia</taxon>
        <taxon>Lophotrochozoa</taxon>
        <taxon>Platyhelminthes</taxon>
        <taxon>Trematoda</taxon>
        <taxon>Digenea</taxon>
        <taxon>Strigeidida</taxon>
        <taxon>Schistosomatoidea</taxon>
        <taxon>Schistosomatidae</taxon>
        <taxon>Schistosoma</taxon>
    </lineage>
</organism>
<proteinExistence type="predicted"/>
<accession>A0A183Q2A3</accession>
<dbReference type="AlphaFoldDB" id="A0A183Q2A3"/>
<dbReference type="EMBL" id="UZAL01045241">
    <property type="protein sequence ID" value="VDP83259.1"/>
    <property type="molecule type" value="Genomic_DNA"/>
</dbReference>
<name>A0A183Q2A3_9TREM</name>